<dbReference type="Proteomes" id="UP000199749">
    <property type="component" value="Chromosome"/>
</dbReference>
<proteinExistence type="inferred from homology"/>
<comment type="function">
    <text evidence="10">Catalyzes the NADPH-dependent reduction of beta-ketoacyl-ACP substrates to beta-hydroxyacyl-ACP products, the first reductive step in the elongation cycle of fatty acid biosynthesis.</text>
</comment>
<feature type="binding site" evidence="9">
    <location>
        <begin position="12"/>
        <end position="15"/>
    </location>
    <ligand>
        <name>NADP(+)</name>
        <dbReference type="ChEBI" id="CHEBI:58349"/>
    </ligand>
</feature>
<evidence type="ECO:0000313" key="12">
    <source>
        <dbReference type="EMBL" id="ASN60030.1"/>
    </source>
</evidence>
<keyword evidence="5 10" id="KW-0560">Oxidoreductase</keyword>
<feature type="binding site" evidence="9">
    <location>
        <position position="186"/>
    </location>
    <ligand>
        <name>NADP(+)</name>
        <dbReference type="ChEBI" id="CHEBI:58349"/>
    </ligand>
</feature>
<evidence type="ECO:0000256" key="1">
    <source>
        <dbReference type="ARBA" id="ARBA00005194"/>
    </source>
</evidence>
<dbReference type="EC" id="1.1.1.100" evidence="3 10"/>
<dbReference type="PRINTS" id="PR00080">
    <property type="entry name" value="SDRFAMILY"/>
</dbReference>
<dbReference type="PROSITE" id="PS00061">
    <property type="entry name" value="ADH_SHORT"/>
    <property type="match status" value="1"/>
</dbReference>
<dbReference type="GO" id="GO:0051287">
    <property type="term" value="F:NAD binding"/>
    <property type="evidence" value="ECO:0007669"/>
    <property type="project" value="UniProtKB-UniRule"/>
</dbReference>
<evidence type="ECO:0000256" key="2">
    <source>
        <dbReference type="ARBA" id="ARBA00006484"/>
    </source>
</evidence>
<comment type="similarity">
    <text evidence="2 10">Belongs to the short-chain dehydrogenases/reductases (SDR) family.</text>
</comment>
<evidence type="ECO:0000256" key="9">
    <source>
        <dbReference type="PIRSR" id="PIRSR611284-2"/>
    </source>
</evidence>
<feature type="binding site" evidence="9">
    <location>
        <begin position="153"/>
        <end position="157"/>
    </location>
    <ligand>
        <name>NADP(+)</name>
        <dbReference type="ChEBI" id="CHEBI:58349"/>
    </ligand>
</feature>
<reference evidence="12 13" key="1">
    <citation type="submission" date="2017-07" db="EMBL/GenBank/DDBJ databases">
        <title>Lactobacillus curvatus MRS6 whole genome.</title>
        <authorList>
            <person name="Jans C."/>
            <person name="Lagler S."/>
            <person name="Lacroix C."/>
            <person name="Meile L."/>
            <person name="Stevens M.J.A."/>
        </authorList>
    </citation>
    <scope>NUCLEOTIDE SEQUENCE [LARGE SCALE GENOMIC DNA]</scope>
    <source>
        <strain evidence="12 13">MRS6</strain>
    </source>
</reference>
<dbReference type="PANTHER" id="PTHR42879:SF2">
    <property type="entry name" value="3-OXOACYL-[ACYL-CARRIER-PROTEIN] REDUCTASE FABG"/>
    <property type="match status" value="1"/>
</dbReference>
<dbReference type="SMART" id="SM00822">
    <property type="entry name" value="PKS_KR"/>
    <property type="match status" value="1"/>
</dbReference>
<dbReference type="FunFam" id="3.40.50.720:FF:000173">
    <property type="entry name" value="3-oxoacyl-[acyl-carrier protein] reductase"/>
    <property type="match status" value="1"/>
</dbReference>
<comment type="pathway">
    <text evidence="1 10">Lipid metabolism; fatty acid biosynthesis.</text>
</comment>
<dbReference type="Gene3D" id="3.40.50.720">
    <property type="entry name" value="NAD(P)-binding Rossmann-like Domain"/>
    <property type="match status" value="1"/>
</dbReference>
<dbReference type="NCBIfam" id="NF009466">
    <property type="entry name" value="PRK12826.1-2"/>
    <property type="match status" value="1"/>
</dbReference>
<feature type="active site" description="Proton acceptor" evidence="8">
    <location>
        <position position="153"/>
    </location>
</feature>
<gene>
    <name evidence="12" type="primary">fabG</name>
    <name evidence="12" type="ORF">CG419_05020</name>
</gene>
<name>A0AAC9Y0J8_LATCU</name>
<feature type="binding site" evidence="9">
    <location>
        <position position="88"/>
    </location>
    <ligand>
        <name>NADP(+)</name>
        <dbReference type="ChEBI" id="CHEBI:58349"/>
    </ligand>
</feature>
<evidence type="ECO:0000256" key="4">
    <source>
        <dbReference type="ARBA" id="ARBA00022832"/>
    </source>
</evidence>
<dbReference type="PANTHER" id="PTHR42879">
    <property type="entry name" value="3-OXOACYL-(ACYL-CARRIER-PROTEIN) REDUCTASE"/>
    <property type="match status" value="1"/>
</dbReference>
<sequence length="243" mass="25750">MTNDQKVAVITGGSRGIGRAIALRFAQAGYQLVLNARSALSADLMAAIEDYDVQYAFVQGDITDPETATQIVTTTFERFGQLDVLVNNAGITNDKLVMAMSVADFQAVIDVNLVGTFRVTQVAFKKMLRQRSGCIINLSSVIGQHGNVGQANYAASKAGVIGLTQSLAKEGALRGVRCNAIAPGMITTEMTAALKPSMQEAIQAQIPLQRFGTPEEIADAALFLAENTYVTGQVLTVDGGMTI</sequence>
<dbReference type="NCBIfam" id="TIGR01830">
    <property type="entry name" value="3oxo_ACP_reduc"/>
    <property type="match status" value="1"/>
</dbReference>
<dbReference type="InterPro" id="IPR020904">
    <property type="entry name" value="Sc_DH/Rdtase_CS"/>
</dbReference>
<dbReference type="InterPro" id="IPR050259">
    <property type="entry name" value="SDR"/>
</dbReference>
<dbReference type="InterPro" id="IPR011284">
    <property type="entry name" value="3oxo_ACP_reduc"/>
</dbReference>
<dbReference type="SUPFAM" id="SSF51735">
    <property type="entry name" value="NAD(P)-binding Rossmann-fold domains"/>
    <property type="match status" value="1"/>
</dbReference>
<dbReference type="AlphaFoldDB" id="A0AAC9Y0J8"/>
<dbReference type="EMBL" id="CP022474">
    <property type="protein sequence ID" value="ASN60030.1"/>
    <property type="molecule type" value="Genomic_DNA"/>
</dbReference>
<dbReference type="Pfam" id="PF13561">
    <property type="entry name" value="adh_short_C2"/>
    <property type="match status" value="1"/>
</dbReference>
<organism evidence="12 13">
    <name type="scientific">Latilactobacillus curvatus</name>
    <name type="common">Lactobacillus curvatus</name>
    <dbReference type="NCBI Taxonomy" id="28038"/>
    <lineage>
        <taxon>Bacteria</taxon>
        <taxon>Bacillati</taxon>
        <taxon>Bacillota</taxon>
        <taxon>Bacilli</taxon>
        <taxon>Lactobacillales</taxon>
        <taxon>Lactobacillaceae</taxon>
        <taxon>Latilactobacillus</taxon>
    </lineage>
</organism>
<dbReference type="PRINTS" id="PR00081">
    <property type="entry name" value="GDHRDH"/>
</dbReference>
<dbReference type="GO" id="GO:0006633">
    <property type="term" value="P:fatty acid biosynthetic process"/>
    <property type="evidence" value="ECO:0007669"/>
    <property type="project" value="UniProtKB-KW"/>
</dbReference>
<comment type="subunit">
    <text evidence="10">Homotetramer.</text>
</comment>
<dbReference type="NCBIfam" id="NF005559">
    <property type="entry name" value="PRK07231.1"/>
    <property type="match status" value="1"/>
</dbReference>
<evidence type="ECO:0000256" key="8">
    <source>
        <dbReference type="PIRSR" id="PIRSR611284-1"/>
    </source>
</evidence>
<dbReference type="InterPro" id="IPR002347">
    <property type="entry name" value="SDR_fam"/>
</dbReference>
<keyword evidence="10" id="KW-0444">Lipid biosynthesis</keyword>
<evidence type="ECO:0000256" key="5">
    <source>
        <dbReference type="ARBA" id="ARBA00023002"/>
    </source>
</evidence>
<accession>A0AAC9Y0J8</accession>
<evidence type="ECO:0000256" key="7">
    <source>
        <dbReference type="ARBA" id="ARBA00048508"/>
    </source>
</evidence>
<keyword evidence="10" id="KW-0443">Lipid metabolism</keyword>
<dbReference type="CDD" id="cd05333">
    <property type="entry name" value="BKR_SDR_c"/>
    <property type="match status" value="1"/>
</dbReference>
<keyword evidence="6 10" id="KW-0275">Fatty acid biosynthesis</keyword>
<keyword evidence="4 10" id="KW-0276">Fatty acid metabolism</keyword>
<evidence type="ECO:0000313" key="13">
    <source>
        <dbReference type="Proteomes" id="UP000199749"/>
    </source>
</evidence>
<keyword evidence="9 10" id="KW-0521">NADP</keyword>
<evidence type="ECO:0000256" key="10">
    <source>
        <dbReference type="RuleBase" id="RU366074"/>
    </source>
</evidence>
<dbReference type="InterPro" id="IPR036291">
    <property type="entry name" value="NAD(P)-bd_dom_sf"/>
</dbReference>
<comment type="catalytic activity">
    <reaction evidence="7 10">
        <text>a (3R)-hydroxyacyl-[ACP] + NADP(+) = a 3-oxoacyl-[ACP] + NADPH + H(+)</text>
        <dbReference type="Rhea" id="RHEA:17397"/>
        <dbReference type="Rhea" id="RHEA-COMP:9916"/>
        <dbReference type="Rhea" id="RHEA-COMP:9945"/>
        <dbReference type="ChEBI" id="CHEBI:15378"/>
        <dbReference type="ChEBI" id="CHEBI:57783"/>
        <dbReference type="ChEBI" id="CHEBI:58349"/>
        <dbReference type="ChEBI" id="CHEBI:78776"/>
        <dbReference type="ChEBI" id="CHEBI:78827"/>
        <dbReference type="EC" id="1.1.1.100"/>
    </reaction>
</comment>
<protein>
    <recommendedName>
        <fullName evidence="3 10">3-oxoacyl-[acyl-carrier-protein] reductase</fullName>
        <ecNumber evidence="3 10">1.1.1.100</ecNumber>
    </recommendedName>
</protein>
<evidence type="ECO:0000259" key="11">
    <source>
        <dbReference type="SMART" id="SM00822"/>
    </source>
</evidence>
<dbReference type="InterPro" id="IPR057326">
    <property type="entry name" value="KR_dom"/>
</dbReference>
<evidence type="ECO:0000256" key="6">
    <source>
        <dbReference type="ARBA" id="ARBA00023160"/>
    </source>
</evidence>
<dbReference type="RefSeq" id="WP_089556663.1">
    <property type="nucleotide sequence ID" value="NZ_CP022474.1"/>
</dbReference>
<feature type="domain" description="Ketoreductase" evidence="11">
    <location>
        <begin position="6"/>
        <end position="184"/>
    </location>
</feature>
<dbReference type="GO" id="GO:0004316">
    <property type="term" value="F:3-oxoacyl-[acyl-carrier-protein] reductase (NADPH) activity"/>
    <property type="evidence" value="ECO:0007669"/>
    <property type="project" value="UniProtKB-UniRule"/>
</dbReference>
<evidence type="ECO:0000256" key="3">
    <source>
        <dbReference type="ARBA" id="ARBA00012948"/>
    </source>
</evidence>